<evidence type="ECO:0000313" key="7">
    <source>
        <dbReference type="Proteomes" id="UP000731519"/>
    </source>
</evidence>
<evidence type="ECO:0000256" key="2">
    <source>
        <dbReference type="SAM" id="MobiDB-lite"/>
    </source>
</evidence>
<name>A0A1Y2NSZ7_STRFR</name>
<evidence type="ECO:0000313" key="6">
    <source>
        <dbReference type="Proteomes" id="UP000194318"/>
    </source>
</evidence>
<keyword evidence="1" id="KW-0175">Coiled coil</keyword>
<gene>
    <name evidence="5" type="ORF">BG846_03783</name>
    <name evidence="4" type="ORF">K701_27485</name>
</gene>
<organism evidence="5 6">
    <name type="scientific">Streptomyces fradiae ATCC 10745 = DSM 40063</name>
    <dbReference type="NCBI Taxonomy" id="1319510"/>
    <lineage>
        <taxon>Bacteria</taxon>
        <taxon>Bacillati</taxon>
        <taxon>Actinomycetota</taxon>
        <taxon>Actinomycetes</taxon>
        <taxon>Kitasatosporales</taxon>
        <taxon>Streptomycetaceae</taxon>
        <taxon>Streptomyces</taxon>
    </lineage>
</organism>
<dbReference type="AlphaFoldDB" id="A0A1Y2NSZ7"/>
<reference evidence="4 7" key="1">
    <citation type="submission" date="2013-05" db="EMBL/GenBank/DDBJ databases">
        <title>Genome Sequence of Streptomyces fradiae.</title>
        <authorList>
            <person name="Kirby R."/>
        </authorList>
    </citation>
    <scope>NUCLEOTIDE SEQUENCE [LARGE SCALE GENOMIC DNA]</scope>
    <source>
        <strain evidence="4 7">ATCC 10745</strain>
    </source>
</reference>
<keyword evidence="3" id="KW-0472">Membrane</keyword>
<proteinExistence type="predicted"/>
<feature type="coiled-coil region" evidence="1">
    <location>
        <begin position="258"/>
        <end position="301"/>
    </location>
</feature>
<feature type="region of interest" description="Disordered" evidence="2">
    <location>
        <begin position="106"/>
        <end position="125"/>
    </location>
</feature>
<evidence type="ECO:0000256" key="1">
    <source>
        <dbReference type="SAM" id="Coils"/>
    </source>
</evidence>
<feature type="transmembrane region" description="Helical" evidence="3">
    <location>
        <begin position="134"/>
        <end position="156"/>
    </location>
</feature>
<feature type="region of interest" description="Disordered" evidence="2">
    <location>
        <begin position="359"/>
        <end position="429"/>
    </location>
</feature>
<sequence>MTATADHVNGTEVPLMSQAESWARASISEAEAERVRALAAAEVEERRIKAQAEADALRIKAEAEAEQQRIANERAALRLAREKAVEEAKIAEAKAKREEVERAAAEARKAAEAEKQQAQAEEAKRGESAKAWRTAALFFAVVCAIVALPVQMSAFWSKDAPWLLVAPLVLEGGAWVVLKGAAAAVDEHRPHWHYRTIAWVLAFIAAGINLAHGLAAFDPATAIGTAFASLAGPGVWDLHEHGRIRRRDGKQTWRQRRAERKAQKKAAAEKAAREATAKAEKEAAEKAAAEAAQKLAEHRAGMYPTEWEHAQKLAAALGETAVTEAVWQRAYTDINGVEPGDSVDIIRSRNAAARRVAAARSEVPGNTPVKATNGQRASQMPPSAKARVYSPPARAGRRSKGDTPRYVSAARKQASITAKNASRDAAKDA</sequence>
<keyword evidence="3" id="KW-0812">Transmembrane</keyword>
<protein>
    <submittedName>
        <fullName evidence="5">Uncharacterized protein</fullName>
    </submittedName>
</protein>
<comment type="caution">
    <text evidence="5">The sequence shown here is derived from an EMBL/GenBank/DDBJ whole genome shotgun (WGS) entry which is preliminary data.</text>
</comment>
<evidence type="ECO:0000313" key="5">
    <source>
        <dbReference type="EMBL" id="OSY50615.1"/>
    </source>
</evidence>
<feature type="transmembrane region" description="Helical" evidence="3">
    <location>
        <begin position="197"/>
        <end position="215"/>
    </location>
</feature>
<dbReference type="EMBL" id="MIFZ01000278">
    <property type="protein sequence ID" value="OSY50615.1"/>
    <property type="molecule type" value="Genomic_DNA"/>
</dbReference>
<evidence type="ECO:0000256" key="3">
    <source>
        <dbReference type="SAM" id="Phobius"/>
    </source>
</evidence>
<feature type="compositionally biased region" description="Polar residues" evidence="2">
    <location>
        <begin position="369"/>
        <end position="381"/>
    </location>
</feature>
<reference evidence="5 6" key="2">
    <citation type="submission" date="2016-09" db="EMBL/GenBank/DDBJ databases">
        <title>Streptomyces fradiae DSM40063, a candidate organism with high potential of specific P450 cytochromes.</title>
        <authorList>
            <person name="Grumaz C."/>
            <person name="Vainshtein Y."/>
            <person name="Kirstahler P."/>
            <person name="Sohn K."/>
        </authorList>
    </citation>
    <scope>NUCLEOTIDE SEQUENCE [LARGE SCALE GENOMIC DNA]</scope>
    <source>
        <strain evidence="5 6">DSM 40063</strain>
    </source>
</reference>
<dbReference type="RefSeq" id="WP_037936757.1">
    <property type="nucleotide sequence ID" value="NZ_ASYR01000048.1"/>
</dbReference>
<dbReference type="EMBL" id="ASYR01000048">
    <property type="protein sequence ID" value="KAF0646726.1"/>
    <property type="molecule type" value="Genomic_DNA"/>
</dbReference>
<evidence type="ECO:0000313" key="4">
    <source>
        <dbReference type="EMBL" id="KAF0646726.1"/>
    </source>
</evidence>
<keyword evidence="7" id="KW-1185">Reference proteome</keyword>
<feature type="transmembrane region" description="Helical" evidence="3">
    <location>
        <begin position="162"/>
        <end position="185"/>
    </location>
</feature>
<dbReference type="GeneID" id="91402599"/>
<accession>A0A1Y2NSZ7</accession>
<dbReference type="Proteomes" id="UP000194318">
    <property type="component" value="Unassembled WGS sequence"/>
</dbReference>
<dbReference type="Proteomes" id="UP000731519">
    <property type="component" value="Unassembled WGS sequence"/>
</dbReference>
<keyword evidence="3" id="KW-1133">Transmembrane helix</keyword>